<keyword evidence="2" id="KW-0808">Transferase</keyword>
<gene>
    <name evidence="5" type="ORF">CHS0354_000756</name>
</gene>
<dbReference type="InterPro" id="IPR004556">
    <property type="entry name" value="HemK-like"/>
</dbReference>
<dbReference type="Gene3D" id="3.40.50.150">
    <property type="entry name" value="Vaccinia Virus protein VP39"/>
    <property type="match status" value="1"/>
</dbReference>
<dbReference type="Gene3D" id="1.10.8.10">
    <property type="entry name" value="DNA helicase RuvA subunit, C-terminal domain"/>
    <property type="match status" value="1"/>
</dbReference>
<protein>
    <recommendedName>
        <fullName evidence="4">Thioredoxin domain-containing protein</fullName>
    </recommendedName>
</protein>
<dbReference type="InterPro" id="IPR036249">
    <property type="entry name" value="Thioredoxin-like_sf"/>
</dbReference>
<dbReference type="InterPro" id="IPR019874">
    <property type="entry name" value="RF_methyltr_PrmC"/>
</dbReference>
<dbReference type="SUPFAM" id="SSF53335">
    <property type="entry name" value="S-adenosyl-L-methionine-dependent methyltransferases"/>
    <property type="match status" value="1"/>
</dbReference>
<dbReference type="Pfam" id="PF00578">
    <property type="entry name" value="AhpC-TSA"/>
    <property type="match status" value="1"/>
</dbReference>
<dbReference type="InterPro" id="IPR050320">
    <property type="entry name" value="N5-glutamine_MTase"/>
</dbReference>
<dbReference type="Gene3D" id="3.40.30.10">
    <property type="entry name" value="Glutaredoxin"/>
    <property type="match status" value="1"/>
</dbReference>
<evidence type="ECO:0000313" key="6">
    <source>
        <dbReference type="Proteomes" id="UP001195483"/>
    </source>
</evidence>
<dbReference type="InterPro" id="IPR040758">
    <property type="entry name" value="PrmC_N"/>
</dbReference>
<evidence type="ECO:0000256" key="2">
    <source>
        <dbReference type="ARBA" id="ARBA00022679"/>
    </source>
</evidence>
<reference evidence="5" key="3">
    <citation type="submission" date="2023-05" db="EMBL/GenBank/DDBJ databases">
        <authorList>
            <person name="Smith C.H."/>
        </authorList>
    </citation>
    <scope>NUCLEOTIDE SEQUENCE</scope>
    <source>
        <strain evidence="5">CHS0354</strain>
        <tissue evidence="5">Mantle</tissue>
    </source>
</reference>
<dbReference type="EMBL" id="JAEAOA010000085">
    <property type="protein sequence ID" value="KAK3605089.1"/>
    <property type="molecule type" value="Genomic_DNA"/>
</dbReference>
<name>A0AAE0T854_9BIVA</name>
<dbReference type="InterPro" id="IPR029063">
    <property type="entry name" value="SAM-dependent_MTases_sf"/>
</dbReference>
<dbReference type="PANTHER" id="PTHR18895">
    <property type="entry name" value="HEMK METHYLTRANSFERASE"/>
    <property type="match status" value="1"/>
</dbReference>
<dbReference type="Pfam" id="PF13847">
    <property type="entry name" value="Methyltransf_31"/>
    <property type="match status" value="1"/>
</dbReference>
<dbReference type="InterPro" id="IPR000866">
    <property type="entry name" value="AhpC/TSA"/>
</dbReference>
<accession>A0AAE0T854</accession>
<feature type="domain" description="Thioredoxin" evidence="4">
    <location>
        <begin position="237"/>
        <end position="395"/>
    </location>
</feature>
<evidence type="ECO:0000259" key="4">
    <source>
        <dbReference type="PROSITE" id="PS51352"/>
    </source>
</evidence>
<evidence type="ECO:0000313" key="5">
    <source>
        <dbReference type="EMBL" id="KAK3605089.1"/>
    </source>
</evidence>
<dbReference type="InterPro" id="IPR025714">
    <property type="entry name" value="Methyltranfer_dom"/>
</dbReference>
<dbReference type="NCBIfam" id="TIGR00536">
    <property type="entry name" value="hemK_fam"/>
    <property type="match status" value="1"/>
</dbReference>
<dbReference type="PROSITE" id="PS00092">
    <property type="entry name" value="N6_MTASE"/>
    <property type="match status" value="1"/>
</dbReference>
<dbReference type="GO" id="GO:0008276">
    <property type="term" value="F:protein methyltransferase activity"/>
    <property type="evidence" value="ECO:0007669"/>
    <property type="project" value="InterPro"/>
</dbReference>
<dbReference type="Pfam" id="PF17827">
    <property type="entry name" value="PrmC_N"/>
    <property type="match status" value="1"/>
</dbReference>
<reference evidence="5" key="2">
    <citation type="journal article" date="2021" name="Genome Biol. Evol.">
        <title>Developing a high-quality reference genome for a parasitic bivalve with doubly uniparental inheritance (Bivalvia: Unionida).</title>
        <authorList>
            <person name="Smith C.H."/>
        </authorList>
    </citation>
    <scope>NUCLEOTIDE SEQUENCE</scope>
    <source>
        <strain evidence="5">CHS0354</strain>
        <tissue evidence="5">Mantle</tissue>
    </source>
</reference>
<dbReference type="SUPFAM" id="SSF52833">
    <property type="entry name" value="Thioredoxin-like"/>
    <property type="match status" value="1"/>
</dbReference>
<dbReference type="GO" id="GO:0003676">
    <property type="term" value="F:nucleic acid binding"/>
    <property type="evidence" value="ECO:0007669"/>
    <property type="project" value="InterPro"/>
</dbReference>
<evidence type="ECO:0000256" key="1">
    <source>
        <dbReference type="ARBA" id="ARBA00022603"/>
    </source>
</evidence>
<keyword evidence="1" id="KW-0489">Methyltransferase</keyword>
<sequence length="417" mass="46314">MDIYLNFDRPVSLHELEFFRALSKRRILGEPLQYILGHETFYGLKFNVNPSVLIPRPETELLIDIALDKLNAPEIIVDACSGSGVLGIVLAKKFPASQVIAIEISPAAIEIAKKNAIQHNINNIEFLQLDILHTSISNYVNNVDALICNPPYIAVTEKNTLQKEINFEPDIALFTETGLEFYEKISSEINSILKPNGTLLFEIHSEKENENDQTQLYGCYVVKRKVRAENPEQERVAAVGKAAPLFSLKNVLGQTVSLADLKGKVVVLEWSNPGCPFVKGHYENGNLPSLQKKYRGKSVEWILINSTNKNHKDYSEGSNLKAKFDAWKSAYSQVLLDQDGTVGKLYDAKTTPHMFIIDALGTLVYKGAVDDYPSTEGGKDAKINYVSKALDEVLAGKAVTISETQAYGCSVKYKGVR</sequence>
<dbReference type="PROSITE" id="PS51352">
    <property type="entry name" value="THIOREDOXIN_2"/>
    <property type="match status" value="1"/>
</dbReference>
<organism evidence="5 6">
    <name type="scientific">Potamilus streckersoni</name>
    <dbReference type="NCBI Taxonomy" id="2493646"/>
    <lineage>
        <taxon>Eukaryota</taxon>
        <taxon>Metazoa</taxon>
        <taxon>Spiralia</taxon>
        <taxon>Lophotrochozoa</taxon>
        <taxon>Mollusca</taxon>
        <taxon>Bivalvia</taxon>
        <taxon>Autobranchia</taxon>
        <taxon>Heteroconchia</taxon>
        <taxon>Palaeoheterodonta</taxon>
        <taxon>Unionida</taxon>
        <taxon>Unionoidea</taxon>
        <taxon>Unionidae</taxon>
        <taxon>Ambleminae</taxon>
        <taxon>Lampsilini</taxon>
        <taxon>Potamilus</taxon>
    </lineage>
</organism>
<dbReference type="GO" id="GO:0016491">
    <property type="term" value="F:oxidoreductase activity"/>
    <property type="evidence" value="ECO:0007669"/>
    <property type="project" value="InterPro"/>
</dbReference>
<dbReference type="GO" id="GO:0016209">
    <property type="term" value="F:antioxidant activity"/>
    <property type="evidence" value="ECO:0007669"/>
    <property type="project" value="InterPro"/>
</dbReference>
<keyword evidence="3" id="KW-0949">S-adenosyl-L-methionine</keyword>
<dbReference type="CDD" id="cd02440">
    <property type="entry name" value="AdoMet_MTases"/>
    <property type="match status" value="1"/>
</dbReference>
<dbReference type="GO" id="GO:0032259">
    <property type="term" value="P:methylation"/>
    <property type="evidence" value="ECO:0007669"/>
    <property type="project" value="UniProtKB-KW"/>
</dbReference>
<dbReference type="AlphaFoldDB" id="A0AAE0T854"/>
<comment type="caution">
    <text evidence="5">The sequence shown here is derived from an EMBL/GenBank/DDBJ whole genome shotgun (WGS) entry which is preliminary data.</text>
</comment>
<dbReference type="NCBIfam" id="TIGR03534">
    <property type="entry name" value="RF_mod_PrmC"/>
    <property type="match status" value="1"/>
</dbReference>
<keyword evidence="6" id="KW-1185">Reference proteome</keyword>
<dbReference type="InterPro" id="IPR013766">
    <property type="entry name" value="Thioredoxin_domain"/>
</dbReference>
<dbReference type="Proteomes" id="UP001195483">
    <property type="component" value="Unassembled WGS sequence"/>
</dbReference>
<evidence type="ECO:0000256" key="3">
    <source>
        <dbReference type="ARBA" id="ARBA00022691"/>
    </source>
</evidence>
<reference evidence="5" key="1">
    <citation type="journal article" date="2021" name="Genome Biol. Evol.">
        <title>A High-Quality Reference Genome for a Parasitic Bivalve with Doubly Uniparental Inheritance (Bivalvia: Unionida).</title>
        <authorList>
            <person name="Smith C.H."/>
        </authorList>
    </citation>
    <scope>NUCLEOTIDE SEQUENCE</scope>
    <source>
        <strain evidence="5">CHS0354</strain>
    </source>
</reference>
<dbReference type="InterPro" id="IPR002052">
    <property type="entry name" value="DNA_methylase_N6_adenine_CS"/>
</dbReference>
<proteinExistence type="predicted"/>
<dbReference type="PANTHER" id="PTHR18895:SF74">
    <property type="entry name" value="MTRF1L RELEASE FACTOR GLUTAMINE METHYLTRANSFERASE"/>
    <property type="match status" value="1"/>
</dbReference>